<protein>
    <submittedName>
        <fullName evidence="4">Serine/threonine-protein kinase RsbW</fullName>
    </submittedName>
</protein>
<keyword evidence="5" id="KW-1185">Reference proteome</keyword>
<dbReference type="InterPro" id="IPR003594">
    <property type="entry name" value="HATPase_dom"/>
</dbReference>
<keyword evidence="1" id="KW-0723">Serine/threonine-protein kinase</keyword>
<evidence type="ECO:0000313" key="5">
    <source>
        <dbReference type="Proteomes" id="UP000237846"/>
    </source>
</evidence>
<dbReference type="EMBL" id="PVZC01000006">
    <property type="protein sequence ID" value="PRX97098.1"/>
    <property type="molecule type" value="Genomic_DNA"/>
</dbReference>
<reference evidence="4 5" key="1">
    <citation type="submission" date="2018-03" db="EMBL/GenBank/DDBJ databases">
        <title>Genomic Encyclopedia of Archaeal and Bacterial Type Strains, Phase II (KMG-II): from individual species to whole genera.</title>
        <authorList>
            <person name="Goeker M."/>
        </authorList>
    </citation>
    <scope>NUCLEOTIDE SEQUENCE [LARGE SCALE GENOMIC DNA]</scope>
    <source>
        <strain evidence="4 5">DSM 45601</strain>
    </source>
</reference>
<feature type="region of interest" description="Disordered" evidence="2">
    <location>
        <begin position="143"/>
        <end position="163"/>
    </location>
</feature>
<dbReference type="SUPFAM" id="SSF55874">
    <property type="entry name" value="ATPase domain of HSP90 chaperone/DNA topoisomerase II/histidine kinase"/>
    <property type="match status" value="1"/>
</dbReference>
<dbReference type="OrthoDB" id="9792240at2"/>
<gene>
    <name evidence="4" type="ORF">CLV72_106134</name>
</gene>
<dbReference type="Pfam" id="PF13581">
    <property type="entry name" value="HATPase_c_2"/>
    <property type="match status" value="1"/>
</dbReference>
<dbReference type="Gene3D" id="3.30.565.10">
    <property type="entry name" value="Histidine kinase-like ATPase, C-terminal domain"/>
    <property type="match status" value="1"/>
</dbReference>
<dbReference type="RefSeq" id="WP_106248827.1">
    <property type="nucleotide sequence ID" value="NZ_PVZC01000006.1"/>
</dbReference>
<accession>A0A2T0PZY8</accession>
<keyword evidence="4" id="KW-0808">Transferase</keyword>
<proteinExistence type="predicted"/>
<feature type="compositionally biased region" description="Basic and acidic residues" evidence="2">
    <location>
        <begin position="143"/>
        <end position="157"/>
    </location>
</feature>
<dbReference type="InterPro" id="IPR036890">
    <property type="entry name" value="HATPase_C_sf"/>
</dbReference>
<evidence type="ECO:0000256" key="2">
    <source>
        <dbReference type="SAM" id="MobiDB-lite"/>
    </source>
</evidence>
<dbReference type="AlphaFoldDB" id="A0A2T0PZY8"/>
<evidence type="ECO:0000256" key="1">
    <source>
        <dbReference type="ARBA" id="ARBA00022527"/>
    </source>
</evidence>
<dbReference type="Proteomes" id="UP000237846">
    <property type="component" value="Unassembled WGS sequence"/>
</dbReference>
<dbReference type="CDD" id="cd16936">
    <property type="entry name" value="HATPase_RsbW-like"/>
    <property type="match status" value="1"/>
</dbReference>
<sequence length="163" mass="18286">MLGQRLCFDEGAAVNDQVAAFVEQLVGMADLSTGQAYWLRLAADEITTNILQHGYRGGAGRVDLYGSVEADRVWLRIEDEAPEFDPRCHDPGPHLATAPAERPEGGHGLLLALTKLNDFDYDYTDGRNRNTLIMWRPSPLRRSAETENSHDVRDACAHRRRVR</sequence>
<organism evidence="4 5">
    <name type="scientific">Allonocardiopsis opalescens</name>
    <dbReference type="NCBI Taxonomy" id="1144618"/>
    <lineage>
        <taxon>Bacteria</taxon>
        <taxon>Bacillati</taxon>
        <taxon>Actinomycetota</taxon>
        <taxon>Actinomycetes</taxon>
        <taxon>Streptosporangiales</taxon>
        <taxon>Allonocardiopsis</taxon>
    </lineage>
</organism>
<keyword evidence="4" id="KW-0418">Kinase</keyword>
<evidence type="ECO:0000259" key="3">
    <source>
        <dbReference type="Pfam" id="PF13581"/>
    </source>
</evidence>
<dbReference type="PANTHER" id="PTHR35526:SF6">
    <property type="entry name" value="SLR1861 PROTEIN"/>
    <property type="match status" value="1"/>
</dbReference>
<evidence type="ECO:0000313" key="4">
    <source>
        <dbReference type="EMBL" id="PRX97098.1"/>
    </source>
</evidence>
<dbReference type="PANTHER" id="PTHR35526">
    <property type="entry name" value="ANTI-SIGMA-F FACTOR RSBW-RELATED"/>
    <property type="match status" value="1"/>
</dbReference>
<dbReference type="GO" id="GO:0004674">
    <property type="term" value="F:protein serine/threonine kinase activity"/>
    <property type="evidence" value="ECO:0007669"/>
    <property type="project" value="UniProtKB-KW"/>
</dbReference>
<name>A0A2T0PZY8_9ACTN</name>
<dbReference type="InterPro" id="IPR050267">
    <property type="entry name" value="Anti-sigma-factor_SerPK"/>
</dbReference>
<feature type="domain" description="Histidine kinase/HSP90-like ATPase" evidence="3">
    <location>
        <begin position="17"/>
        <end position="134"/>
    </location>
</feature>
<comment type="caution">
    <text evidence="4">The sequence shown here is derived from an EMBL/GenBank/DDBJ whole genome shotgun (WGS) entry which is preliminary data.</text>
</comment>